<gene>
    <name evidence="1" type="ORF">CYY_003359</name>
</gene>
<dbReference type="Proteomes" id="UP000695562">
    <property type="component" value="Unassembled WGS sequence"/>
</dbReference>
<dbReference type="AlphaFoldDB" id="A0A8J4V091"/>
<name>A0A8J4V091_9MYCE</name>
<accession>A0A8J4V091</accession>
<comment type="caution">
    <text evidence="1">The sequence shown here is derived from an EMBL/GenBank/DDBJ whole genome shotgun (WGS) entry which is preliminary data.</text>
</comment>
<reference evidence="1" key="1">
    <citation type="submission" date="2020-01" db="EMBL/GenBank/DDBJ databases">
        <title>Development of genomics and gene disruption for Polysphondylium violaceum indicates a role for the polyketide synthase stlB in stalk morphogenesis.</title>
        <authorList>
            <person name="Narita B."/>
            <person name="Kawabe Y."/>
            <person name="Kin K."/>
            <person name="Saito T."/>
            <person name="Gibbs R."/>
            <person name="Kuspa A."/>
            <person name="Muzny D."/>
            <person name="Queller D."/>
            <person name="Richards S."/>
            <person name="Strassman J."/>
            <person name="Sucgang R."/>
            <person name="Worley K."/>
            <person name="Schaap P."/>
        </authorList>
    </citation>
    <scope>NUCLEOTIDE SEQUENCE</scope>
    <source>
        <strain evidence="1">QSvi11</strain>
    </source>
</reference>
<keyword evidence="2" id="KW-1185">Reference proteome</keyword>
<organism evidence="1 2">
    <name type="scientific">Polysphondylium violaceum</name>
    <dbReference type="NCBI Taxonomy" id="133409"/>
    <lineage>
        <taxon>Eukaryota</taxon>
        <taxon>Amoebozoa</taxon>
        <taxon>Evosea</taxon>
        <taxon>Eumycetozoa</taxon>
        <taxon>Dictyostelia</taxon>
        <taxon>Dictyosteliales</taxon>
        <taxon>Dictyosteliaceae</taxon>
        <taxon>Polysphondylium</taxon>
    </lineage>
</organism>
<proteinExistence type="predicted"/>
<protein>
    <submittedName>
        <fullName evidence="1">Uncharacterized protein</fullName>
    </submittedName>
</protein>
<sequence>MLPTSGAPGDHPLSNSLIYLQLVFAFGTDPPSCSALSKGNLGGILDGRLVSISNVPLFNSTESNAVIGRGHQDSSNLRKAVIDPDFSVLLAKEQQGSICTTDNITNSKKLTTAKLVSNIVE</sequence>
<evidence type="ECO:0000313" key="1">
    <source>
        <dbReference type="EMBL" id="KAF2075330.1"/>
    </source>
</evidence>
<evidence type="ECO:0000313" key="2">
    <source>
        <dbReference type="Proteomes" id="UP000695562"/>
    </source>
</evidence>
<dbReference type="EMBL" id="AJWJ01000104">
    <property type="protein sequence ID" value="KAF2075330.1"/>
    <property type="molecule type" value="Genomic_DNA"/>
</dbReference>